<reference evidence="1" key="2">
    <citation type="submission" date="2020-10" db="EMBL/GenBank/DDBJ databases">
        <authorList>
            <person name="Cooper E.A."/>
            <person name="Brenton Z.W."/>
            <person name="Flinn B.S."/>
            <person name="Jenkins J."/>
            <person name="Shu S."/>
            <person name="Flowers D."/>
            <person name="Luo F."/>
            <person name="Wang Y."/>
            <person name="Xia P."/>
            <person name="Barry K."/>
            <person name="Daum C."/>
            <person name="Lipzen A."/>
            <person name="Yoshinaga Y."/>
            <person name="Schmutz J."/>
            <person name="Saski C."/>
            <person name="Vermerris W."/>
            <person name="Kresovich S."/>
        </authorList>
    </citation>
    <scope>NUCLEOTIDE SEQUENCE</scope>
</reference>
<evidence type="ECO:0000313" key="1">
    <source>
        <dbReference type="EMBL" id="KAG0542518.1"/>
    </source>
</evidence>
<dbReference type="EMBL" id="CM027681">
    <property type="protein sequence ID" value="KAG0542518.1"/>
    <property type="molecule type" value="Genomic_DNA"/>
</dbReference>
<reference evidence="1" key="1">
    <citation type="journal article" date="2019" name="BMC Genomics">
        <title>A new reference genome for Sorghum bicolor reveals high levels of sequence similarity between sweet and grain genotypes: implications for the genetics of sugar metabolism.</title>
        <authorList>
            <person name="Cooper E.A."/>
            <person name="Brenton Z.W."/>
            <person name="Flinn B.S."/>
            <person name="Jenkins J."/>
            <person name="Shu S."/>
            <person name="Flowers D."/>
            <person name="Luo F."/>
            <person name="Wang Y."/>
            <person name="Xia P."/>
            <person name="Barry K."/>
            <person name="Daum C."/>
            <person name="Lipzen A."/>
            <person name="Yoshinaga Y."/>
            <person name="Schmutz J."/>
            <person name="Saski C."/>
            <person name="Vermerris W."/>
            <person name="Kresovich S."/>
        </authorList>
    </citation>
    <scope>NUCLEOTIDE SEQUENCE</scope>
</reference>
<gene>
    <name evidence="1" type="ORF">BDA96_02G111300</name>
</gene>
<accession>A0A921USE7</accession>
<sequence>MQSGDLQIWDLVYGLVLQQDVLDQHRWKLCSSGSYSSMSAYQVFFLGTIKFAPWKKNLTACLDRTPMVLPAIEVRQCGMDSS</sequence>
<dbReference type="Proteomes" id="UP000807115">
    <property type="component" value="Chromosome 2"/>
</dbReference>
<organism evidence="1 2">
    <name type="scientific">Sorghum bicolor</name>
    <name type="common">Sorghum</name>
    <name type="synonym">Sorghum vulgare</name>
    <dbReference type="NCBI Taxonomy" id="4558"/>
    <lineage>
        <taxon>Eukaryota</taxon>
        <taxon>Viridiplantae</taxon>
        <taxon>Streptophyta</taxon>
        <taxon>Embryophyta</taxon>
        <taxon>Tracheophyta</taxon>
        <taxon>Spermatophyta</taxon>
        <taxon>Magnoliopsida</taxon>
        <taxon>Liliopsida</taxon>
        <taxon>Poales</taxon>
        <taxon>Poaceae</taxon>
        <taxon>PACMAD clade</taxon>
        <taxon>Panicoideae</taxon>
        <taxon>Andropogonodae</taxon>
        <taxon>Andropogoneae</taxon>
        <taxon>Sorghinae</taxon>
        <taxon>Sorghum</taxon>
    </lineage>
</organism>
<evidence type="ECO:0000313" key="2">
    <source>
        <dbReference type="Proteomes" id="UP000807115"/>
    </source>
</evidence>
<comment type="caution">
    <text evidence="1">The sequence shown here is derived from an EMBL/GenBank/DDBJ whole genome shotgun (WGS) entry which is preliminary data.</text>
</comment>
<name>A0A921USE7_SORBI</name>
<dbReference type="AlphaFoldDB" id="A0A921USE7"/>
<protein>
    <submittedName>
        <fullName evidence="1">Uncharacterized protein</fullName>
    </submittedName>
</protein>
<proteinExistence type="predicted"/>